<gene>
    <name evidence="17" type="ORF">SAMN05421853_109125</name>
</gene>
<dbReference type="Pfam" id="PF12637">
    <property type="entry name" value="TSCPD"/>
    <property type="match status" value="1"/>
</dbReference>
<keyword evidence="6 13" id="KW-0237">DNA synthesis</keyword>
<evidence type="ECO:0000256" key="1">
    <source>
        <dbReference type="ARBA" id="ARBA00001922"/>
    </source>
</evidence>
<dbReference type="Pfam" id="PF08471">
    <property type="entry name" value="Ribonuc_red_2_N"/>
    <property type="match status" value="1"/>
</dbReference>
<dbReference type="Gene3D" id="3.20.70.20">
    <property type="match status" value="3"/>
</dbReference>
<evidence type="ECO:0000256" key="2">
    <source>
        <dbReference type="ARBA" id="ARBA00007405"/>
    </source>
</evidence>
<comment type="similarity">
    <text evidence="2 13">Belongs to the ribonucleoside diphosphate reductase class-2 family.</text>
</comment>
<evidence type="ECO:0000256" key="9">
    <source>
        <dbReference type="ARBA" id="ARBA00023157"/>
    </source>
</evidence>
<proteinExistence type="inferred from homology"/>
<evidence type="ECO:0000259" key="14">
    <source>
        <dbReference type="Pfam" id="PF02867"/>
    </source>
</evidence>
<feature type="domain" description="TSCPD" evidence="16">
    <location>
        <begin position="963"/>
        <end position="1067"/>
    </location>
</feature>
<dbReference type="GO" id="GO:0000166">
    <property type="term" value="F:nucleotide binding"/>
    <property type="evidence" value="ECO:0007669"/>
    <property type="project" value="UniProtKB-KW"/>
</dbReference>
<dbReference type="NCBIfam" id="NF005736">
    <property type="entry name" value="PRK07562.1"/>
    <property type="match status" value="1"/>
</dbReference>
<feature type="domain" description="Ribonucleotide reductase large subunit C-terminal" evidence="14">
    <location>
        <begin position="800"/>
        <end position="904"/>
    </location>
</feature>
<dbReference type="SUPFAM" id="SSF75625">
    <property type="entry name" value="YebC-like"/>
    <property type="match status" value="1"/>
</dbReference>
<reference evidence="18" key="1">
    <citation type="submission" date="2016-10" db="EMBL/GenBank/DDBJ databases">
        <authorList>
            <person name="Varghese N."/>
            <person name="Submissions S."/>
        </authorList>
    </citation>
    <scope>NUCLEOTIDE SEQUENCE [LARGE SCALE GENOMIC DNA]</scope>
    <source>
        <strain evidence="18">JCM 10271</strain>
    </source>
</reference>
<evidence type="ECO:0000256" key="4">
    <source>
        <dbReference type="ARBA" id="ARBA00014409"/>
    </source>
</evidence>
<keyword evidence="7 13" id="KW-0547">Nucleotide-binding</keyword>
<dbReference type="Proteomes" id="UP000243106">
    <property type="component" value="Unassembled WGS sequence"/>
</dbReference>
<dbReference type="GO" id="GO:0050897">
    <property type="term" value="F:cobalt ion binding"/>
    <property type="evidence" value="ECO:0007669"/>
    <property type="project" value="InterPro"/>
</dbReference>
<protein>
    <recommendedName>
        <fullName evidence="4 13">Vitamin B12-dependent ribonucleotide reductase</fullName>
        <ecNumber evidence="3 13">1.17.4.1</ecNumber>
    </recommendedName>
</protein>
<evidence type="ECO:0000256" key="10">
    <source>
        <dbReference type="ARBA" id="ARBA00023285"/>
    </source>
</evidence>
<dbReference type="CDD" id="cd02888">
    <property type="entry name" value="RNR_II_dimer"/>
    <property type="match status" value="1"/>
</dbReference>
<evidence type="ECO:0000313" key="18">
    <source>
        <dbReference type="Proteomes" id="UP000243106"/>
    </source>
</evidence>
<feature type="domain" description="Ribonucleotide reductase large subunit C-terminal" evidence="14">
    <location>
        <begin position="191"/>
        <end position="741"/>
    </location>
</feature>
<dbReference type="Pfam" id="PF02867">
    <property type="entry name" value="Ribonuc_red_lgC"/>
    <property type="match status" value="2"/>
</dbReference>
<dbReference type="STRING" id="93684.SAMN05421853_109125"/>
<dbReference type="NCBIfam" id="TIGR02504">
    <property type="entry name" value="NrdJ_Z"/>
    <property type="match status" value="1"/>
</dbReference>
<evidence type="ECO:0000256" key="8">
    <source>
        <dbReference type="ARBA" id="ARBA00023002"/>
    </source>
</evidence>
<evidence type="ECO:0000256" key="3">
    <source>
        <dbReference type="ARBA" id="ARBA00012274"/>
    </source>
</evidence>
<evidence type="ECO:0000256" key="13">
    <source>
        <dbReference type="RuleBase" id="RU364064"/>
    </source>
</evidence>
<dbReference type="InterPro" id="IPR029072">
    <property type="entry name" value="YebC-like"/>
</dbReference>
<name>A0A1I5ZEZ9_9RHOB</name>
<evidence type="ECO:0000256" key="6">
    <source>
        <dbReference type="ARBA" id="ARBA00022634"/>
    </source>
</evidence>
<dbReference type="GO" id="GO:0071897">
    <property type="term" value="P:DNA biosynthetic process"/>
    <property type="evidence" value="ECO:0007669"/>
    <property type="project" value="UniProtKB-KW"/>
</dbReference>
<evidence type="ECO:0000259" key="15">
    <source>
        <dbReference type="Pfam" id="PF08471"/>
    </source>
</evidence>
<sequence>MKIERRYTTAGKDAYAGIDFVTTASEIRNPDGKIVFRLDEVEVPASWSQVASDVIAQKYFRKAGVPLELKRVEEEGVPEFLWRSEPASKTTAKTGETSSKQVFDRLAGAWAYWGWKGGYFTTEEDARAYYDEMRHMLATQTAAPNSPQWFNTGLHWAYGIDGPSQGHFYVDYKTGKLTKSKTAYEHPQPHACFIQSVSDDLVNEGGIMDLWVREARLFKYGSGTGTNFSSLRAEGEPLSGGGKSSGLMGFLKIGDRAAGAIKSGGTTRRAAKMVICDADHPDIEEFINWKVKEEQKVASIVAGSKMHEQMLNGIFAAIRAFDGSEEGAYDPKVNEGLKAAVRAAKRAQIPETYVKRVLDYAKQGYSSIEFPTYDTDWDSEAYASVSGQNSNNSIRVTDAFLEAVREDKPWELLSRTDGSVAKTISARELWEQVGHAAWACADPGIQFHDTVNAWHTCPEDGQIRGSNPCSEYMFLDDTACNLASMNLLTFLHDGKFAAEDYMHATRLWTLTLEISVTMAQFPSKEIAQLSYDFRTLGLGYANIGGLLMTMGYSYDSDEGRALCGALTAIMTGVAYATSAEIAGELGAFSGFERNREHMLRVIRNHRNAAYGATTGYEDLAVKPVPLDQTNCPDAMLVDLAMSTWDEALRLGEKHGYRNAQATVIAPTGTIGLVMDCDTTGIEPDFALVKFKKLAGGGYFKIINRSVPGALERLGYSSSQIEEIVSYAVGHGSIGNAPAINHTSLIGHGFGPAQLEKVDGALASAFDIRFVFNQWTLGEEFCREVLGIPAEKLNDPSFDLLRHLGFSKADIDAANDHVCGTMTLEGAPHLKAEHYSIFDCANPCGKKGKRFLGVDSHIKMMAAAQSFISGAISKTINMPNDATIEDCQRAYELSWSLGVKANALYRDGSKLSQPLASALVEDDDEAAEILETGSMQEKAAVLAEKVVEKIVIKEVEKATAREKMPERRKGYTQKAIVGGHKVYLRTGEYSDGSLGEIFIDMHKEGAGFRAMMNNFAIAVSVGLQYGVPLEEFVDAFTFTKFEPAGMVQGNDSIKNATSILDYIFRELAVSYLDRTDLAHVKPEGATFDDIGRGEEEGVSNVKEISESAASKSLEVLKQISSSGYLRKRVPQELVVLQGGQAMGFARPSDPSAALATLVPEAASPVATRSETSSVAMTASTKAKMQGFEGEACGECGNYTLVRNGTCMKCNTCGGTSGCS</sequence>
<dbReference type="InterPro" id="IPR024434">
    <property type="entry name" value="TSCPD_dom"/>
</dbReference>
<dbReference type="PANTHER" id="PTHR43371:SF1">
    <property type="entry name" value="RIBONUCLEOSIDE-DIPHOSPHATE REDUCTASE"/>
    <property type="match status" value="1"/>
</dbReference>
<comment type="cofactor">
    <cofactor evidence="1 13">
        <name>adenosylcob(III)alamin</name>
        <dbReference type="ChEBI" id="CHEBI:18408"/>
    </cofactor>
</comment>
<dbReference type="InterPro" id="IPR000788">
    <property type="entry name" value="RNR_lg_C"/>
</dbReference>
<feature type="domain" description="Ribonucleotide reductase class II vitamin B12-dependent N-terminal" evidence="15">
    <location>
        <begin position="23"/>
        <end position="140"/>
    </location>
</feature>
<dbReference type="EC" id="1.17.4.1" evidence="3 13"/>
<dbReference type="InterPro" id="IPR013344">
    <property type="entry name" value="RNR_NrdJ/NrdZ"/>
</dbReference>
<keyword evidence="9" id="KW-1015">Disulfide bond</keyword>
<dbReference type="GO" id="GO:0004748">
    <property type="term" value="F:ribonucleoside-diphosphate reductase activity, thioredoxin disulfide as acceptor"/>
    <property type="evidence" value="ECO:0007669"/>
    <property type="project" value="UniProtKB-EC"/>
</dbReference>
<dbReference type="InterPro" id="IPR050862">
    <property type="entry name" value="RdRp_reductase_class-2"/>
</dbReference>
<dbReference type="GO" id="GO:0031419">
    <property type="term" value="F:cobalamin binding"/>
    <property type="evidence" value="ECO:0007669"/>
    <property type="project" value="UniProtKB-KW"/>
</dbReference>
<evidence type="ECO:0000313" key="17">
    <source>
        <dbReference type="EMBL" id="SFQ55005.1"/>
    </source>
</evidence>
<evidence type="ECO:0000256" key="7">
    <source>
        <dbReference type="ARBA" id="ARBA00022741"/>
    </source>
</evidence>
<dbReference type="SUPFAM" id="SSF51998">
    <property type="entry name" value="PFL-like glycyl radical enzymes"/>
    <property type="match status" value="1"/>
</dbReference>
<dbReference type="FunFam" id="3.20.70.20:FF:000016">
    <property type="entry name" value="Vitamin B12-dependent ribonucleotide reductase"/>
    <property type="match status" value="1"/>
</dbReference>
<keyword evidence="18" id="KW-1185">Reference proteome</keyword>
<evidence type="ECO:0000256" key="5">
    <source>
        <dbReference type="ARBA" id="ARBA00022628"/>
    </source>
</evidence>
<keyword evidence="8 13" id="KW-0560">Oxidoreductase</keyword>
<keyword evidence="10 13" id="KW-0170">Cobalt</keyword>
<dbReference type="RefSeq" id="WP_093013283.1">
    <property type="nucleotide sequence ID" value="NZ_FOXV01000009.1"/>
</dbReference>
<evidence type="ECO:0000259" key="16">
    <source>
        <dbReference type="Pfam" id="PF12637"/>
    </source>
</evidence>
<dbReference type="EMBL" id="FOXV01000009">
    <property type="protein sequence ID" value="SFQ55005.1"/>
    <property type="molecule type" value="Genomic_DNA"/>
</dbReference>
<evidence type="ECO:0000256" key="12">
    <source>
        <dbReference type="ARBA" id="ARBA00047754"/>
    </source>
</evidence>
<keyword evidence="5 13" id="KW-0846">Cobalamin</keyword>
<dbReference type="FunFam" id="3.20.70.20:FF:000017">
    <property type="entry name" value="Vitamin B12-dependent ribonucleotide reductase"/>
    <property type="match status" value="1"/>
</dbReference>
<organism evidence="17 18">
    <name type="scientific">Roseivivax halotolerans</name>
    <dbReference type="NCBI Taxonomy" id="93684"/>
    <lineage>
        <taxon>Bacteria</taxon>
        <taxon>Pseudomonadati</taxon>
        <taxon>Pseudomonadota</taxon>
        <taxon>Alphaproteobacteria</taxon>
        <taxon>Rhodobacterales</taxon>
        <taxon>Roseobacteraceae</taxon>
        <taxon>Roseivivax</taxon>
    </lineage>
</organism>
<dbReference type="FunFam" id="3.20.70.20:FF:000015">
    <property type="entry name" value="Vitamin B12-dependent ribonucleotide reductase"/>
    <property type="match status" value="1"/>
</dbReference>
<comment type="catalytic activity">
    <reaction evidence="12 13">
        <text>a 2'-deoxyribonucleoside 5'-diphosphate + [thioredoxin]-disulfide + H2O = a ribonucleoside 5'-diphosphate + [thioredoxin]-dithiol</text>
        <dbReference type="Rhea" id="RHEA:23252"/>
        <dbReference type="Rhea" id="RHEA-COMP:10698"/>
        <dbReference type="Rhea" id="RHEA-COMP:10700"/>
        <dbReference type="ChEBI" id="CHEBI:15377"/>
        <dbReference type="ChEBI" id="CHEBI:29950"/>
        <dbReference type="ChEBI" id="CHEBI:50058"/>
        <dbReference type="ChEBI" id="CHEBI:57930"/>
        <dbReference type="ChEBI" id="CHEBI:73316"/>
        <dbReference type="EC" id="1.17.4.1"/>
    </reaction>
</comment>
<dbReference type="PANTHER" id="PTHR43371">
    <property type="entry name" value="VITAMIN B12-DEPENDENT RIBONUCLEOTIDE REDUCTASE"/>
    <property type="match status" value="1"/>
</dbReference>
<accession>A0A1I5ZEZ9</accession>
<dbReference type="AlphaFoldDB" id="A0A1I5ZEZ9"/>
<evidence type="ECO:0000256" key="11">
    <source>
        <dbReference type="ARBA" id="ARBA00025437"/>
    </source>
</evidence>
<comment type="function">
    <text evidence="11 13">Catalyzes the reduction of ribonucleotides to deoxyribonucleotides. May function to provide a pool of deoxyribonucleotide precursors for DNA repair during oxygen limitation and/or for immediate growth after restoration of oxygen.</text>
</comment>
<dbReference type="InterPro" id="IPR013678">
    <property type="entry name" value="RNR_2_N"/>
</dbReference>